<accession>A0ABW0SCN5</accession>
<dbReference type="RefSeq" id="WP_209840750.1">
    <property type="nucleotide sequence ID" value="NZ_JAGGJP010000008.1"/>
</dbReference>
<protein>
    <submittedName>
        <fullName evidence="1">Uncharacterized protein</fullName>
    </submittedName>
</protein>
<evidence type="ECO:0000313" key="1">
    <source>
        <dbReference type="EMBL" id="MFC5566645.1"/>
    </source>
</evidence>
<reference evidence="2" key="1">
    <citation type="journal article" date="2019" name="Int. J. Syst. Evol. Microbiol.">
        <title>The Global Catalogue of Microorganisms (GCM) 10K type strain sequencing project: providing services to taxonomists for standard genome sequencing and annotation.</title>
        <authorList>
            <consortium name="The Broad Institute Genomics Platform"/>
            <consortium name="The Broad Institute Genome Sequencing Center for Infectious Disease"/>
            <person name="Wu L."/>
            <person name="Ma J."/>
        </authorList>
    </citation>
    <scope>NUCLEOTIDE SEQUENCE [LARGE SCALE GENOMIC DNA]</scope>
    <source>
        <strain evidence="2">KACC 11588</strain>
    </source>
</reference>
<sequence>MRTAGDLVNNFNEGLDQSEAISVIGFQSASLNGQPAYNILGGLERYSVQTERFDECFAIGSGREVLLKFIKKYSEIVPSNSDVFLSGLANIINLAGALNSVKLFNDTSDRHKDTWGGYIEYRAAYGHSIIGQTQNWSHVAVGIDLSGNSPRMSEHVKQYHYWPGSKRLLTTFRSDNGEGVVASEWRIKSLLSPNDNVAGPAHWNSFTPDFVTVCYNFRKGRMSKSGHYTYEGRALGAGLSNAPNSIWLTLSPDFIKDEIEKFMPHLPI</sequence>
<organism evidence="1 2">
    <name type="scientific">Rubellimicrobium aerolatum</name>
    <dbReference type="NCBI Taxonomy" id="490979"/>
    <lineage>
        <taxon>Bacteria</taxon>
        <taxon>Pseudomonadati</taxon>
        <taxon>Pseudomonadota</taxon>
        <taxon>Alphaproteobacteria</taxon>
        <taxon>Rhodobacterales</taxon>
        <taxon>Roseobacteraceae</taxon>
        <taxon>Rubellimicrobium</taxon>
    </lineage>
</organism>
<dbReference type="Proteomes" id="UP001596056">
    <property type="component" value="Unassembled WGS sequence"/>
</dbReference>
<dbReference type="EMBL" id="JBHSNA010000006">
    <property type="protein sequence ID" value="MFC5566645.1"/>
    <property type="molecule type" value="Genomic_DNA"/>
</dbReference>
<keyword evidence="2" id="KW-1185">Reference proteome</keyword>
<comment type="caution">
    <text evidence="1">The sequence shown here is derived from an EMBL/GenBank/DDBJ whole genome shotgun (WGS) entry which is preliminary data.</text>
</comment>
<evidence type="ECO:0000313" key="2">
    <source>
        <dbReference type="Proteomes" id="UP001596056"/>
    </source>
</evidence>
<proteinExistence type="predicted"/>
<name>A0ABW0SCN5_9RHOB</name>
<gene>
    <name evidence="1" type="ORF">ACFPOC_09490</name>
</gene>